<dbReference type="SMART" id="SM00174">
    <property type="entry name" value="RHO"/>
    <property type="match status" value="1"/>
</dbReference>
<dbReference type="InParanoid" id="A0A151Z2N6"/>
<protein>
    <submittedName>
        <fullName evidence="4">Type A von Willebrand factor domain-containing protein</fullName>
    </submittedName>
</protein>
<dbReference type="InterPro" id="IPR036174">
    <property type="entry name" value="Znf_Sec23_Sec24_sf"/>
</dbReference>
<comment type="caution">
    <text evidence="4">The sequence shown here is derived from an EMBL/GenBank/DDBJ whole genome shotgun (WGS) entry which is preliminary data.</text>
</comment>
<dbReference type="InterPro" id="IPR002035">
    <property type="entry name" value="VWF_A"/>
</dbReference>
<dbReference type="STRING" id="361077.A0A151Z2N6"/>
<evidence type="ECO:0000313" key="5">
    <source>
        <dbReference type="Proteomes" id="UP000076078"/>
    </source>
</evidence>
<dbReference type="PROSITE" id="PS51421">
    <property type="entry name" value="RAS"/>
    <property type="match status" value="1"/>
</dbReference>
<dbReference type="GO" id="GO:0007165">
    <property type="term" value="P:signal transduction"/>
    <property type="evidence" value="ECO:0007669"/>
    <property type="project" value="InterPro"/>
</dbReference>
<accession>A0A151Z2N6</accession>
<dbReference type="EMBL" id="LODT01000051">
    <property type="protein sequence ID" value="KYQ88213.1"/>
    <property type="molecule type" value="Genomic_DNA"/>
</dbReference>
<dbReference type="InterPro" id="IPR001806">
    <property type="entry name" value="Small_GTPase"/>
</dbReference>
<dbReference type="NCBIfam" id="TIGR00231">
    <property type="entry name" value="small_GTP"/>
    <property type="match status" value="1"/>
</dbReference>
<evidence type="ECO:0000256" key="1">
    <source>
        <dbReference type="ARBA" id="ARBA00022741"/>
    </source>
</evidence>
<dbReference type="SMART" id="SM00173">
    <property type="entry name" value="RAS"/>
    <property type="match status" value="1"/>
</dbReference>
<dbReference type="GO" id="GO:0005525">
    <property type="term" value="F:GTP binding"/>
    <property type="evidence" value="ECO:0007669"/>
    <property type="project" value="UniProtKB-KW"/>
</dbReference>
<dbReference type="PRINTS" id="PR00449">
    <property type="entry name" value="RASTRNSFRMNG"/>
</dbReference>
<sequence>MEFASEFVFINPSDSVSLEWFTKSELHDVTGTSNLMNVVNTKSLYSHTSAASKIGGETDTVLLDILDTAGQEEYSAMRDQYVRTGNAFLLVYSITSRSSFEEVPQLIQHVARIKDSDNTPIIIIGNKGDLEYQREVSRLEGEQLARNYNCPFIETSAKTRVNIEEAFFKLIRITPRGKEYKLVAMGGGGVGKSAIIIQFIQNHFVDEYDPTIEDSYRKQITISGLPPYYDPKKKTTTTSSSSSGGKSIMGKLFGSGSSKKIEAVSSIAPQPKLQVGDYSVEALDTNAFVTPMDILNVNSPMMTGDAMYCQGCNVILNRHSNLTRPGATGPYTWRCEFCKYTNENLLLEPSEIPNRDAVEYILAQPLESGESTQKKKEDSIIVYCIDISGSMSVTTEIPALQSEWGNVKKGQKESGPSYISRLECVQQSIPTMIDRLQLQYPNKKVVLVTFSDEVIVHSSTGDVVVTGDKLESFDQLVDIGNSFKYDQLTSVTSSNDFLKKKIKSLEPNQSTALGPALLISTIICSQRPLSEVVVCTDGVPNVGLGAIEDVPIQPAREFYDRVIELAQTNKSSISIIGISGCEIDLGVIGKIAEETKGTVTTIHPLEMAREIRKLTQNPVIATDVEVSVIAHPNIEFSRYDSKQGLSRVVKTFANVNAQTDLTFTFKNRSRVKENLREYPFQVQIKYTKLDGMRCQKVITVNKRTTPAREEAERNAVISVLSQAFTQQAAKMAQLEEFQNAHFYLKAATRLFQRICLSDEQQEESYNFNILRDELDANLVECIKNKEKKFEKPASDENSKVFIKMKNVHKSFVVSGKKKDISKRKGEAEINKQYYAIRF</sequence>
<organism evidence="4 5">
    <name type="scientific">Tieghemostelium lacteum</name>
    <name type="common">Slime mold</name>
    <name type="synonym">Dictyostelium lacteum</name>
    <dbReference type="NCBI Taxonomy" id="361077"/>
    <lineage>
        <taxon>Eukaryota</taxon>
        <taxon>Amoebozoa</taxon>
        <taxon>Evosea</taxon>
        <taxon>Eumycetozoa</taxon>
        <taxon>Dictyostelia</taxon>
        <taxon>Dictyosteliales</taxon>
        <taxon>Raperosteliaceae</taxon>
        <taxon>Tieghemostelium</taxon>
    </lineage>
</organism>
<dbReference type="PANTHER" id="PTHR24070">
    <property type="entry name" value="RAS, DI-RAS, AND RHEB FAMILY MEMBERS OF SMALL GTPASE SUPERFAMILY"/>
    <property type="match status" value="1"/>
</dbReference>
<dbReference type="SMART" id="SM00175">
    <property type="entry name" value="RAB"/>
    <property type="match status" value="1"/>
</dbReference>
<dbReference type="Pfam" id="PF00071">
    <property type="entry name" value="Ras"/>
    <property type="match status" value="2"/>
</dbReference>
<dbReference type="SUPFAM" id="SSF82919">
    <property type="entry name" value="Zn-finger domain of Sec23/24"/>
    <property type="match status" value="1"/>
</dbReference>
<reference evidence="4 5" key="1">
    <citation type="submission" date="2015-12" db="EMBL/GenBank/DDBJ databases">
        <title>Dictyostelia acquired genes for synthesis and detection of signals that induce cell-type specialization by lateral gene transfer from prokaryotes.</title>
        <authorList>
            <person name="Gloeckner G."/>
            <person name="Schaap P."/>
        </authorList>
    </citation>
    <scope>NUCLEOTIDE SEQUENCE [LARGE SCALE GENOMIC DNA]</scope>
    <source>
        <strain evidence="4 5">TK</strain>
    </source>
</reference>
<dbReference type="Proteomes" id="UP000076078">
    <property type="component" value="Unassembled WGS sequence"/>
</dbReference>
<dbReference type="SMART" id="SM00327">
    <property type="entry name" value="VWA"/>
    <property type="match status" value="1"/>
</dbReference>
<dbReference type="OMA" id="FQVQIKY"/>
<dbReference type="AlphaFoldDB" id="A0A151Z2N6"/>
<keyword evidence="1" id="KW-0547">Nucleotide-binding</keyword>
<name>A0A151Z2N6_TIELA</name>
<dbReference type="SUPFAM" id="SSF53300">
    <property type="entry name" value="vWA-like"/>
    <property type="match status" value="1"/>
</dbReference>
<dbReference type="InterPro" id="IPR027417">
    <property type="entry name" value="P-loop_NTPase"/>
</dbReference>
<dbReference type="GO" id="GO:0030127">
    <property type="term" value="C:COPII vesicle coat"/>
    <property type="evidence" value="ECO:0007669"/>
    <property type="project" value="InterPro"/>
</dbReference>
<dbReference type="InterPro" id="IPR036465">
    <property type="entry name" value="vWFA_dom_sf"/>
</dbReference>
<dbReference type="PROSITE" id="PS50234">
    <property type="entry name" value="VWFA"/>
    <property type="match status" value="1"/>
</dbReference>
<dbReference type="OrthoDB" id="16030at2759"/>
<dbReference type="GO" id="GO:0006888">
    <property type="term" value="P:endoplasmic reticulum to Golgi vesicle-mediated transport"/>
    <property type="evidence" value="ECO:0007669"/>
    <property type="project" value="InterPro"/>
</dbReference>
<dbReference type="Gene3D" id="3.40.50.300">
    <property type="entry name" value="P-loop containing nucleotide triphosphate hydrolases"/>
    <property type="match status" value="2"/>
</dbReference>
<dbReference type="PROSITE" id="PS51419">
    <property type="entry name" value="RAB"/>
    <property type="match status" value="1"/>
</dbReference>
<gene>
    <name evidence="4" type="ORF">DLAC_10899</name>
</gene>
<evidence type="ECO:0000256" key="2">
    <source>
        <dbReference type="ARBA" id="ARBA00023134"/>
    </source>
</evidence>
<feature type="domain" description="VWFA" evidence="3">
    <location>
        <begin position="380"/>
        <end position="624"/>
    </location>
</feature>
<dbReference type="GO" id="GO:0006886">
    <property type="term" value="P:intracellular protein transport"/>
    <property type="evidence" value="ECO:0007669"/>
    <property type="project" value="InterPro"/>
</dbReference>
<dbReference type="SUPFAM" id="SSF52540">
    <property type="entry name" value="P-loop containing nucleoside triphosphate hydrolases"/>
    <property type="match status" value="2"/>
</dbReference>
<proteinExistence type="predicted"/>
<dbReference type="Gene3D" id="3.40.50.410">
    <property type="entry name" value="von Willebrand factor, type A domain"/>
    <property type="match status" value="1"/>
</dbReference>
<keyword evidence="5" id="KW-1185">Reference proteome</keyword>
<evidence type="ECO:0000259" key="3">
    <source>
        <dbReference type="PROSITE" id="PS50234"/>
    </source>
</evidence>
<dbReference type="GO" id="GO:0008270">
    <property type="term" value="F:zinc ion binding"/>
    <property type="evidence" value="ECO:0007669"/>
    <property type="project" value="InterPro"/>
</dbReference>
<dbReference type="GO" id="GO:0003924">
    <property type="term" value="F:GTPase activity"/>
    <property type="evidence" value="ECO:0007669"/>
    <property type="project" value="InterPro"/>
</dbReference>
<dbReference type="InterPro" id="IPR005225">
    <property type="entry name" value="Small_GTP-bd"/>
</dbReference>
<dbReference type="FunCoup" id="A0A151Z2N6">
    <property type="interactions" value="33"/>
</dbReference>
<dbReference type="InterPro" id="IPR020849">
    <property type="entry name" value="Small_GTPase_Ras-type"/>
</dbReference>
<evidence type="ECO:0000313" key="4">
    <source>
        <dbReference type="EMBL" id="KYQ88213.1"/>
    </source>
</evidence>
<keyword evidence="2" id="KW-0342">GTP-binding</keyword>